<feature type="transmembrane region" description="Helical" evidence="8">
    <location>
        <begin position="111"/>
        <end position="134"/>
    </location>
</feature>
<evidence type="ECO:0000256" key="4">
    <source>
        <dbReference type="ARBA" id="ARBA00022989"/>
    </source>
</evidence>
<dbReference type="Pfam" id="PF00999">
    <property type="entry name" value="Na_H_Exchanger"/>
    <property type="match status" value="1"/>
</dbReference>
<dbReference type="InterPro" id="IPR006153">
    <property type="entry name" value="Cation/H_exchanger_TM"/>
</dbReference>
<keyword evidence="2" id="KW-0813">Transport</keyword>
<feature type="transmembrane region" description="Helical" evidence="8">
    <location>
        <begin position="49"/>
        <end position="73"/>
    </location>
</feature>
<evidence type="ECO:0000259" key="9">
    <source>
        <dbReference type="Pfam" id="PF00999"/>
    </source>
</evidence>
<protein>
    <submittedName>
        <fullName evidence="10">Transport related membrane protein</fullName>
    </submittedName>
</protein>
<dbReference type="EMBL" id="PHRB01000001">
    <property type="protein sequence ID" value="PJO67938.1"/>
    <property type="molecule type" value="Genomic_DNA"/>
</dbReference>
<evidence type="ECO:0000256" key="8">
    <source>
        <dbReference type="SAM" id="Phobius"/>
    </source>
</evidence>
<keyword evidence="5" id="KW-0406">Ion transport</keyword>
<feature type="transmembrane region" description="Helical" evidence="8">
    <location>
        <begin position="298"/>
        <end position="316"/>
    </location>
</feature>
<dbReference type="PANTHER" id="PTHR32468:SF0">
    <property type="entry name" value="K(+)_H(+) ANTIPORTER 1"/>
    <property type="match status" value="1"/>
</dbReference>
<dbReference type="InterPro" id="IPR038770">
    <property type="entry name" value="Na+/solute_symporter_sf"/>
</dbReference>
<dbReference type="InterPro" id="IPR050794">
    <property type="entry name" value="CPA2_transporter"/>
</dbReference>
<feature type="transmembrane region" description="Helical" evidence="8">
    <location>
        <begin position="246"/>
        <end position="263"/>
    </location>
</feature>
<evidence type="ECO:0000256" key="1">
    <source>
        <dbReference type="ARBA" id="ARBA00004141"/>
    </source>
</evidence>
<dbReference type="GO" id="GO:0015297">
    <property type="term" value="F:antiporter activity"/>
    <property type="evidence" value="ECO:0007669"/>
    <property type="project" value="InterPro"/>
</dbReference>
<feature type="transmembrane region" description="Helical" evidence="8">
    <location>
        <begin position="361"/>
        <end position="381"/>
    </location>
</feature>
<evidence type="ECO:0000256" key="2">
    <source>
        <dbReference type="ARBA" id="ARBA00022448"/>
    </source>
</evidence>
<evidence type="ECO:0000256" key="7">
    <source>
        <dbReference type="SAM" id="MobiDB-lite"/>
    </source>
</evidence>
<dbReference type="GO" id="GO:1902600">
    <property type="term" value="P:proton transmembrane transport"/>
    <property type="evidence" value="ECO:0007669"/>
    <property type="project" value="InterPro"/>
</dbReference>
<dbReference type="Proteomes" id="UP000231878">
    <property type="component" value="Unassembled WGS sequence"/>
</dbReference>
<sequence>MPPARPRTEREEPTKMADWILQLCVVVVVAFTLGALAQRLGQGRVVGELLAGLLLGPSAFGALTVAGHGALIGPQTAALLSRLGELGLVFLMFQTGMHITWTTAHGRSSGLVATVVAGFGMALPFATGCAIAVAASGSFQPQASHLAYVLFCGIALSVSALPVMMRIIADARIAGRACATLSILAATLTDSLGWLMLAAVGTLATSGLSPASTVHAMGMLVAFVVVSISLVRPIVLGVLDRTRRAGSGSAMLICALCYVLLSSWAAARLGFHGAFGALVAAANLAGRHDLRQLWDARFAGLADLVLIPLFFVSMGFQASFSALDTGAAWGWLAAFLVGGVATKFAGCYAGARLCGIDRAEATLVGVLMNCRGTVELMVLAIGLQLRIIPASLYTVLLIATLTMTWLSAMSTHRLAKRRPLRSPPAGASDAPAGFRATQAQAAGGDARLPGLPEASRPSR</sequence>
<evidence type="ECO:0000256" key="3">
    <source>
        <dbReference type="ARBA" id="ARBA00022692"/>
    </source>
</evidence>
<feature type="transmembrane region" description="Helical" evidence="8">
    <location>
        <begin position="216"/>
        <end position="239"/>
    </location>
</feature>
<feature type="region of interest" description="Disordered" evidence="7">
    <location>
        <begin position="438"/>
        <end position="459"/>
    </location>
</feature>
<feature type="transmembrane region" description="Helical" evidence="8">
    <location>
        <begin position="269"/>
        <end position="286"/>
    </location>
</feature>
<comment type="subcellular location">
    <subcellularLocation>
        <location evidence="1">Membrane</location>
        <topology evidence="1">Multi-pass membrane protein</topology>
    </subcellularLocation>
</comment>
<keyword evidence="3 8" id="KW-0812">Transmembrane</keyword>
<feature type="transmembrane region" description="Helical" evidence="8">
    <location>
        <begin position="20"/>
        <end position="37"/>
    </location>
</feature>
<evidence type="ECO:0000256" key="5">
    <source>
        <dbReference type="ARBA" id="ARBA00023065"/>
    </source>
</evidence>
<dbReference type="GO" id="GO:0016020">
    <property type="term" value="C:membrane"/>
    <property type="evidence" value="ECO:0007669"/>
    <property type="project" value="UniProtKB-SubCell"/>
</dbReference>
<organism evidence="10 11">
    <name type="scientific">Burkholderia pseudomallei</name>
    <name type="common">Pseudomonas pseudomallei</name>
    <dbReference type="NCBI Taxonomy" id="28450"/>
    <lineage>
        <taxon>Bacteria</taxon>
        <taxon>Pseudomonadati</taxon>
        <taxon>Pseudomonadota</taxon>
        <taxon>Betaproteobacteria</taxon>
        <taxon>Burkholderiales</taxon>
        <taxon>Burkholderiaceae</taxon>
        <taxon>Burkholderia</taxon>
        <taxon>pseudomallei group</taxon>
    </lineage>
</organism>
<feature type="domain" description="Cation/H+ exchanger transmembrane" evidence="9">
    <location>
        <begin position="28"/>
        <end position="415"/>
    </location>
</feature>
<feature type="transmembrane region" description="Helical" evidence="8">
    <location>
        <begin position="181"/>
        <end position="204"/>
    </location>
</feature>
<accession>A0AAX0UGU8</accession>
<reference evidence="10 11" key="1">
    <citation type="submission" date="2017-11" db="EMBL/GenBank/DDBJ databases">
        <title>Molecular characterization of Burkholderia pseudomallei and closely related isolates from Vietnam.</title>
        <authorList>
            <person name="Ustinov D.V."/>
            <person name="Antonov A.S."/>
            <person name="Avdusheva E.F."/>
            <person name="Shpak I.M."/>
            <person name="Zakharova I.B."/>
            <person name="Thi L.A."/>
            <person name="Teteryatnikova N."/>
            <person name="Lopasteyskaya Y.A."/>
            <person name="Kuzyutina J.A."/>
            <person name="Ngo T.N."/>
            <person name="Victorov D.V."/>
        </authorList>
    </citation>
    <scope>NUCLEOTIDE SEQUENCE [LARGE SCALE GENOMIC DNA]</scope>
    <source>
        <strain evidence="10 11">V1512</strain>
    </source>
</reference>
<dbReference type="AlphaFoldDB" id="A0AAX0UGU8"/>
<evidence type="ECO:0000313" key="11">
    <source>
        <dbReference type="Proteomes" id="UP000231878"/>
    </source>
</evidence>
<dbReference type="Gene3D" id="1.20.1530.20">
    <property type="match status" value="1"/>
</dbReference>
<proteinExistence type="predicted"/>
<feature type="transmembrane region" description="Helical" evidence="8">
    <location>
        <begin position="146"/>
        <end position="169"/>
    </location>
</feature>
<keyword evidence="4 8" id="KW-1133">Transmembrane helix</keyword>
<feature type="transmembrane region" description="Helical" evidence="8">
    <location>
        <begin position="387"/>
        <end position="408"/>
    </location>
</feature>
<keyword evidence="6 8" id="KW-0472">Membrane</keyword>
<feature type="transmembrane region" description="Helical" evidence="8">
    <location>
        <begin position="328"/>
        <end position="349"/>
    </location>
</feature>
<name>A0AAX0UGU8_BURPE</name>
<evidence type="ECO:0000256" key="6">
    <source>
        <dbReference type="ARBA" id="ARBA00023136"/>
    </source>
</evidence>
<feature type="transmembrane region" description="Helical" evidence="8">
    <location>
        <begin position="79"/>
        <end position="99"/>
    </location>
</feature>
<gene>
    <name evidence="10" type="ORF">CWD88_01250</name>
</gene>
<dbReference type="PANTHER" id="PTHR32468">
    <property type="entry name" value="CATION/H + ANTIPORTER"/>
    <property type="match status" value="1"/>
</dbReference>
<evidence type="ECO:0000313" key="10">
    <source>
        <dbReference type="EMBL" id="PJO67938.1"/>
    </source>
</evidence>
<comment type="caution">
    <text evidence="10">The sequence shown here is derived from an EMBL/GenBank/DDBJ whole genome shotgun (WGS) entry which is preliminary data.</text>
</comment>